<dbReference type="InterPro" id="IPR006912">
    <property type="entry name" value="Harbinger_derived_prot"/>
</dbReference>
<protein>
    <submittedName>
        <fullName evidence="1">Putative nuclease HARBI1</fullName>
    </submittedName>
</protein>
<evidence type="ECO:0000313" key="2">
    <source>
        <dbReference type="Proteomes" id="UP000283530"/>
    </source>
</evidence>
<proteinExistence type="predicted"/>
<reference evidence="1 2" key="1">
    <citation type="journal article" date="2019" name="Nat. Plants">
        <title>Stout camphor tree genome fills gaps in understanding of flowering plant genome evolution.</title>
        <authorList>
            <person name="Chaw S.M."/>
            <person name="Liu Y.C."/>
            <person name="Wu Y.W."/>
            <person name="Wang H.Y."/>
            <person name="Lin C.I."/>
            <person name="Wu C.S."/>
            <person name="Ke H.M."/>
            <person name="Chang L.Y."/>
            <person name="Hsu C.Y."/>
            <person name="Yang H.T."/>
            <person name="Sudianto E."/>
            <person name="Hsu M.H."/>
            <person name="Wu K.P."/>
            <person name="Wang L.N."/>
            <person name="Leebens-Mack J.H."/>
            <person name="Tsai I.J."/>
        </authorList>
    </citation>
    <scope>NUCLEOTIDE SEQUENCE [LARGE SCALE GENOMIC DNA]</scope>
    <source>
        <strain evidence="2">cv. Chaw 1501</strain>
        <tissue evidence="1">Young leaves</tissue>
    </source>
</reference>
<name>A0A3S3MFS3_9MAGN</name>
<dbReference type="OrthoDB" id="124998at2759"/>
<dbReference type="PANTHER" id="PTHR47150">
    <property type="entry name" value="OS12G0169200 PROTEIN"/>
    <property type="match status" value="1"/>
</dbReference>
<evidence type="ECO:0000313" key="1">
    <source>
        <dbReference type="EMBL" id="RWR72969.1"/>
    </source>
</evidence>
<dbReference type="Proteomes" id="UP000283530">
    <property type="component" value="Unassembled WGS sequence"/>
</dbReference>
<sequence length="278" mass="32008">MHQESSQSLAGIWHSIRPKDTNFATVQESTKKDVERAFGVLQARFAIIHGPARFWDRQILQHIMNACIIMHNMIIEDERDQSLPPNYDAREGECNDLPISRDHTTEFLDFIQNHLHIRDKRTHSQLQADLVEHLWHFQVEAYDPYFQQKRNYAGSLGLTALQKVTVAVRMLAYGVAADAVDDYVRIAESTFIESLKKFVQAIIDVFGNKYLRTSNNVDICRLLSKGERRGFPGMLGSIDCMHLKWKNCLVAWKGMYARGDHCEPSLILEAVASYDLWI</sequence>
<gene>
    <name evidence="1" type="ORF">CKAN_00121800</name>
</gene>
<dbReference type="EMBL" id="QPKB01000001">
    <property type="protein sequence ID" value="RWR72969.1"/>
    <property type="molecule type" value="Genomic_DNA"/>
</dbReference>
<keyword evidence="2" id="KW-1185">Reference proteome</keyword>
<accession>A0A3S3MFS3</accession>
<dbReference type="AlphaFoldDB" id="A0A3S3MFS3"/>
<comment type="caution">
    <text evidence="1">The sequence shown here is derived from an EMBL/GenBank/DDBJ whole genome shotgun (WGS) entry which is preliminary data.</text>
</comment>
<dbReference type="Pfam" id="PF04827">
    <property type="entry name" value="Plant_tran"/>
    <property type="match status" value="2"/>
</dbReference>
<dbReference type="PANTHER" id="PTHR47150:SF7">
    <property type="entry name" value="NUCLEASE"/>
    <property type="match status" value="1"/>
</dbReference>
<organism evidence="1 2">
    <name type="scientific">Cinnamomum micranthum f. kanehirae</name>
    <dbReference type="NCBI Taxonomy" id="337451"/>
    <lineage>
        <taxon>Eukaryota</taxon>
        <taxon>Viridiplantae</taxon>
        <taxon>Streptophyta</taxon>
        <taxon>Embryophyta</taxon>
        <taxon>Tracheophyta</taxon>
        <taxon>Spermatophyta</taxon>
        <taxon>Magnoliopsida</taxon>
        <taxon>Magnoliidae</taxon>
        <taxon>Laurales</taxon>
        <taxon>Lauraceae</taxon>
        <taxon>Cinnamomum</taxon>
    </lineage>
</organism>